<evidence type="ECO:0000313" key="8">
    <source>
        <dbReference type="EMBL" id="PRP81010.1"/>
    </source>
</evidence>
<protein>
    <recommendedName>
        <fullName evidence="2">HECT-type E3 ubiquitin transferase</fullName>
        <ecNumber evidence="2">2.3.2.26</ecNumber>
    </recommendedName>
</protein>
<dbReference type="InterPro" id="IPR044611">
    <property type="entry name" value="E3A/B/C-like"/>
</dbReference>
<evidence type="ECO:0000256" key="5">
    <source>
        <dbReference type="PROSITE-ProRule" id="PRU00104"/>
    </source>
</evidence>
<keyword evidence="4 5" id="KW-0833">Ubl conjugation pathway</keyword>
<dbReference type="Gene3D" id="3.90.1750.10">
    <property type="entry name" value="Hect, E3 ligase catalytic domains"/>
    <property type="match status" value="1"/>
</dbReference>
<dbReference type="EMBL" id="MDYQ01000132">
    <property type="protein sequence ID" value="PRP81010.1"/>
    <property type="molecule type" value="Genomic_DNA"/>
</dbReference>
<dbReference type="InParanoid" id="A0A2P6NAN7"/>
<dbReference type="FunFam" id="3.30.2160.10:FF:000002">
    <property type="entry name" value="Putative Ubiquitin-protein ligase E3C"/>
    <property type="match status" value="1"/>
</dbReference>
<feature type="compositionally biased region" description="Low complexity" evidence="6">
    <location>
        <begin position="14"/>
        <end position="23"/>
    </location>
</feature>
<dbReference type="PROSITE" id="PS50237">
    <property type="entry name" value="HECT"/>
    <property type="match status" value="1"/>
</dbReference>
<dbReference type="GO" id="GO:0006511">
    <property type="term" value="P:ubiquitin-dependent protein catabolic process"/>
    <property type="evidence" value="ECO:0007669"/>
    <property type="project" value="TreeGrafter"/>
</dbReference>
<dbReference type="PANTHER" id="PTHR45700:SF2">
    <property type="entry name" value="UBIQUITIN-PROTEIN LIGASE E3C"/>
    <property type="match status" value="1"/>
</dbReference>
<gene>
    <name evidence="8" type="ORF">PROFUN_11162</name>
</gene>
<proteinExistence type="predicted"/>
<dbReference type="FunFam" id="3.30.2410.10:FF:000011">
    <property type="entry name" value="Putative Ubiquitin-protein ligase E3C"/>
    <property type="match status" value="1"/>
</dbReference>
<reference evidence="8 9" key="1">
    <citation type="journal article" date="2018" name="Genome Biol. Evol.">
        <title>Multiple Roots of Fruiting Body Formation in Amoebozoa.</title>
        <authorList>
            <person name="Hillmann F."/>
            <person name="Forbes G."/>
            <person name="Novohradska S."/>
            <person name="Ferling I."/>
            <person name="Riege K."/>
            <person name="Groth M."/>
            <person name="Westermann M."/>
            <person name="Marz M."/>
            <person name="Spaller T."/>
            <person name="Winckler T."/>
            <person name="Schaap P."/>
            <person name="Glockner G."/>
        </authorList>
    </citation>
    <scope>NUCLEOTIDE SEQUENCE [LARGE SCALE GENOMIC DNA]</scope>
    <source>
        <strain evidence="8 9">Jena</strain>
    </source>
</reference>
<evidence type="ECO:0000256" key="6">
    <source>
        <dbReference type="SAM" id="MobiDB-lite"/>
    </source>
</evidence>
<evidence type="ECO:0000256" key="3">
    <source>
        <dbReference type="ARBA" id="ARBA00022679"/>
    </source>
</evidence>
<dbReference type="SUPFAM" id="SSF56204">
    <property type="entry name" value="Hect, E3 ligase catalytic domain"/>
    <property type="match status" value="1"/>
</dbReference>
<accession>A0A2P6NAN7</accession>
<feature type="active site" description="Glycyl thioester intermediate" evidence="5">
    <location>
        <position position="943"/>
    </location>
</feature>
<keyword evidence="3" id="KW-0808">Transferase</keyword>
<dbReference type="CDD" id="cd00078">
    <property type="entry name" value="HECTc"/>
    <property type="match status" value="1"/>
</dbReference>
<feature type="domain" description="HECT" evidence="7">
    <location>
        <begin position="633"/>
        <end position="974"/>
    </location>
</feature>
<dbReference type="InterPro" id="IPR035983">
    <property type="entry name" value="Hect_E3_ubiquitin_ligase"/>
</dbReference>
<dbReference type="PANTHER" id="PTHR45700">
    <property type="entry name" value="UBIQUITIN-PROTEIN LIGASE E3C"/>
    <property type="match status" value="1"/>
</dbReference>
<dbReference type="Proteomes" id="UP000241769">
    <property type="component" value="Unassembled WGS sequence"/>
</dbReference>
<dbReference type="STRING" id="1890364.A0A2P6NAN7"/>
<comment type="caution">
    <text evidence="8">The sequence shown here is derived from an EMBL/GenBank/DDBJ whole genome shotgun (WGS) entry which is preliminary data.</text>
</comment>
<evidence type="ECO:0000256" key="1">
    <source>
        <dbReference type="ARBA" id="ARBA00000885"/>
    </source>
</evidence>
<dbReference type="Pfam" id="PF00632">
    <property type="entry name" value="HECT"/>
    <property type="match status" value="1"/>
</dbReference>
<feature type="region of interest" description="Disordered" evidence="6">
    <location>
        <begin position="287"/>
        <end position="310"/>
    </location>
</feature>
<sequence length="1360" mass="157780">MFFGEELKPKVNFRSNRSNNTTSKNKEDFLQNAQQRQRDREKATQCIQKNWRAHRAIQNVAEKQRHQWDEDMNRLKGSQPTSLEPFTHAIRSLVILYSPQKDASRLDLLCNALVSCAQQHVASKPRTPILHYRTNEDSLRWTFLMKKLLLFSSSRLRDVPQLHVKFLLYFTNPDLYHFDTPGGQEYKKKCIGTMVGDLTKSGLLASIRVLLDTHRDKNYTVFLMTIAIRTLRFRNNADEKANDKMNRDFLWEILSIRDIFFRTLPAIQISLAAFSVSLLSFDPSTEFARDTHSQSNSTLKRRREDSHSDDEEMMDAVAEVELTQKDWLLSNLYRLLLLVLNGSDVRTRYIVSINLQFINRFQRLCNIRKFFNGNITDPNFLAPFRSLCDGQSVRRIISSFPEISQNKREPSLADTLDVGYVHFCGILCQLQSQWEEMKAPILSVLTFGSPLVKIMWNGISVTSEMKELEKEGTKSVSEDFILLLLLFARQLLVTMDDEEFFSQTTFSLKEMSVMVRSLKDITFRMYQEGKSTSLRDELTLLLQQLYDRNCRRTFCNEMFWLVDTQWQFLSQDYTEECMKNIPFVFPFTKRVDLFYEELARDRTSQQRDFYDSVRVKIRRDYIFEDAFSRLNLGDGRLKKTVRVELIGELGMAEAGIDGGGVFKEFLTQLLRAAYNTDYGLFKETHDRALYPNPTSHLIIPDDFEQFEFLGRILGKAIYEGVLVEIPFANFFIAKLMGKFNLINDLGSLDPVLYKNLNFLKTADVEDLSLTFTITDNDYGQNHTIDLIPNGKNVAVTNENKFRYIALMANYKLNTQIKRQSAAFLRGFTDLIPVELLKMFSQDEIHRIICGNPGRIDVEDMKKYATYSGGYSADDPVIQRFWNMLEGFSVSEQQQLLMFVTSCSRPPLLGFKNVEPKFCIHRMTPIDQEANASTDGFLPTASTCMNFLKMPPYTNLAIMREKFLYAIGSRIFSFLPTSDLCVPCFTSKTLRDAAHKIVNPRLPNHRYWWRHKKQLPTHNREIVKWWMVNIREPVWEEARDAAHRDDVDMLDLLGWDDSQASPRHRNLCRPGWRRGMILMEALAKGSKRTIIACHQKKDVSGAPSVEALSSLNTWRRLGEEGNLEVIQWLHNEQSIEGLPSVTWPELILEDAYSCLKSAAKAGHKHVISWFKERGGIDQIAIPAISYKGAAKGGRLDMLMWLEENDIHLDVTVQYAKLANFRNLPEAKRCVYRAALEVGCTENQFSAVEEGSMNTDIRLATIGYNIFIDASPETIEWMMKAFSIEETKMYHTLAVHGCRQMTVDPVFLLDGHVIFKKWNIEPMESILQRKWNKSQDEVQKWFQREDITTEWLMELWEHGRDM</sequence>
<feature type="region of interest" description="Disordered" evidence="6">
    <location>
        <begin position="1"/>
        <end position="41"/>
    </location>
</feature>
<dbReference type="Gene3D" id="3.30.2160.10">
    <property type="entry name" value="Hect, E3 ligase catalytic domain"/>
    <property type="match status" value="1"/>
</dbReference>
<keyword evidence="9" id="KW-1185">Reference proteome</keyword>
<dbReference type="SMART" id="SM00119">
    <property type="entry name" value="HECTc"/>
    <property type="match status" value="1"/>
</dbReference>
<comment type="catalytic activity">
    <reaction evidence="1">
        <text>S-ubiquitinyl-[E2 ubiquitin-conjugating enzyme]-L-cysteine + [acceptor protein]-L-lysine = [E2 ubiquitin-conjugating enzyme]-L-cysteine + N(6)-ubiquitinyl-[acceptor protein]-L-lysine.</text>
        <dbReference type="EC" id="2.3.2.26"/>
    </reaction>
</comment>
<dbReference type="OrthoDB" id="8068875at2759"/>
<evidence type="ECO:0000256" key="4">
    <source>
        <dbReference type="ARBA" id="ARBA00022786"/>
    </source>
</evidence>
<dbReference type="InterPro" id="IPR000569">
    <property type="entry name" value="HECT_dom"/>
</dbReference>
<dbReference type="GO" id="GO:0061630">
    <property type="term" value="F:ubiquitin protein ligase activity"/>
    <property type="evidence" value="ECO:0007669"/>
    <property type="project" value="UniProtKB-EC"/>
</dbReference>
<dbReference type="GO" id="GO:0000209">
    <property type="term" value="P:protein polyubiquitination"/>
    <property type="evidence" value="ECO:0007669"/>
    <property type="project" value="InterPro"/>
</dbReference>
<dbReference type="EC" id="2.3.2.26" evidence="2"/>
<name>A0A2P6NAN7_9EUKA</name>
<evidence type="ECO:0000313" key="9">
    <source>
        <dbReference type="Proteomes" id="UP000241769"/>
    </source>
</evidence>
<evidence type="ECO:0000259" key="7">
    <source>
        <dbReference type="PROSITE" id="PS50237"/>
    </source>
</evidence>
<evidence type="ECO:0000256" key="2">
    <source>
        <dbReference type="ARBA" id="ARBA00012485"/>
    </source>
</evidence>
<dbReference type="Gene3D" id="3.30.2410.10">
    <property type="entry name" value="Hect, E3 ligase catalytic domain"/>
    <property type="match status" value="1"/>
</dbReference>
<organism evidence="8 9">
    <name type="scientific">Planoprotostelium fungivorum</name>
    <dbReference type="NCBI Taxonomy" id="1890364"/>
    <lineage>
        <taxon>Eukaryota</taxon>
        <taxon>Amoebozoa</taxon>
        <taxon>Evosea</taxon>
        <taxon>Variosea</taxon>
        <taxon>Cavosteliida</taxon>
        <taxon>Cavosteliaceae</taxon>
        <taxon>Planoprotostelium</taxon>
    </lineage>
</organism>